<feature type="transmembrane region" description="Helical" evidence="1">
    <location>
        <begin position="97"/>
        <end position="119"/>
    </location>
</feature>
<gene>
    <name evidence="2" type="ORF">QYF61_012171</name>
</gene>
<sequence>MPTREPDCSCGRGPSVAQGKWYGVRSYLHLFYEDCTGASPDPDRDGSLPHGAWAPLIWKVRDPEPPSSCLPLQMHPPARILRGVQPAMAFGCPRPQVSLSTGTLFLLVGVAALAAGFLVPPKLEGIGEEEFVVLDVQAVRYNHALGTCRLVGTALCAAAGVLGTIGLLSCALAPRRPREEEQQLSPILCGSPPPRPPAVFAPVGTAMPFGVSRVHGIQPRRDA</sequence>
<dbReference type="PANTHER" id="PTHR14796">
    <property type="entry name" value="NEURENSIN 1-RELATED"/>
    <property type="match status" value="1"/>
</dbReference>
<evidence type="ECO:0000313" key="2">
    <source>
        <dbReference type="EMBL" id="KAK4812661.1"/>
    </source>
</evidence>
<dbReference type="GO" id="GO:0043005">
    <property type="term" value="C:neuron projection"/>
    <property type="evidence" value="ECO:0007669"/>
    <property type="project" value="TreeGrafter"/>
</dbReference>
<comment type="caution">
    <text evidence="2">The sequence shown here is derived from an EMBL/GenBank/DDBJ whole genome shotgun (WGS) entry which is preliminary data.</text>
</comment>
<protein>
    <recommendedName>
        <fullName evidence="4">Neurensin-2</fullName>
    </recommendedName>
</protein>
<dbReference type="PANTHER" id="PTHR14796:SF5">
    <property type="entry name" value="NEURENSIN-2"/>
    <property type="match status" value="1"/>
</dbReference>
<dbReference type="GO" id="GO:0007399">
    <property type="term" value="P:nervous system development"/>
    <property type="evidence" value="ECO:0007669"/>
    <property type="project" value="TreeGrafter"/>
</dbReference>
<organism evidence="2 3">
    <name type="scientific">Mycteria americana</name>
    <name type="common">Wood stork</name>
    <dbReference type="NCBI Taxonomy" id="33587"/>
    <lineage>
        <taxon>Eukaryota</taxon>
        <taxon>Metazoa</taxon>
        <taxon>Chordata</taxon>
        <taxon>Craniata</taxon>
        <taxon>Vertebrata</taxon>
        <taxon>Euteleostomi</taxon>
        <taxon>Archelosauria</taxon>
        <taxon>Archosauria</taxon>
        <taxon>Dinosauria</taxon>
        <taxon>Saurischia</taxon>
        <taxon>Theropoda</taxon>
        <taxon>Coelurosauria</taxon>
        <taxon>Aves</taxon>
        <taxon>Neognathae</taxon>
        <taxon>Neoaves</taxon>
        <taxon>Aequornithes</taxon>
        <taxon>Ciconiiformes</taxon>
        <taxon>Ciconiidae</taxon>
        <taxon>Mycteria</taxon>
    </lineage>
</organism>
<evidence type="ECO:0008006" key="4">
    <source>
        <dbReference type="Google" id="ProtNLM"/>
    </source>
</evidence>
<dbReference type="GO" id="GO:0043025">
    <property type="term" value="C:neuronal cell body"/>
    <property type="evidence" value="ECO:0007669"/>
    <property type="project" value="TreeGrafter"/>
</dbReference>
<dbReference type="AlphaFoldDB" id="A0AAN7NJ92"/>
<keyword evidence="1" id="KW-1133">Transmembrane helix</keyword>
<dbReference type="Pfam" id="PF14927">
    <property type="entry name" value="Neurensin"/>
    <property type="match status" value="1"/>
</dbReference>
<name>A0AAN7NJ92_MYCAM</name>
<dbReference type="EMBL" id="JAUNZN010000014">
    <property type="protein sequence ID" value="KAK4812661.1"/>
    <property type="molecule type" value="Genomic_DNA"/>
</dbReference>
<keyword evidence="1" id="KW-0472">Membrane</keyword>
<feature type="transmembrane region" description="Helical" evidence="1">
    <location>
        <begin position="150"/>
        <end position="173"/>
    </location>
</feature>
<dbReference type="InterPro" id="IPR024883">
    <property type="entry name" value="Neurensin"/>
</dbReference>
<keyword evidence="3" id="KW-1185">Reference proteome</keyword>
<evidence type="ECO:0000256" key="1">
    <source>
        <dbReference type="SAM" id="Phobius"/>
    </source>
</evidence>
<accession>A0AAN7NJ92</accession>
<keyword evidence="1" id="KW-0812">Transmembrane</keyword>
<proteinExistence type="predicted"/>
<reference evidence="2 3" key="1">
    <citation type="journal article" date="2023" name="J. Hered.">
        <title>Chromosome-level genome of the wood stork (Mycteria americana) provides insight into avian chromosome evolution.</title>
        <authorList>
            <person name="Flamio R. Jr."/>
            <person name="Ramstad K.M."/>
        </authorList>
    </citation>
    <scope>NUCLEOTIDE SEQUENCE [LARGE SCALE GENOMIC DNA]</scope>
    <source>
        <strain evidence="2">JAX WOST 10</strain>
    </source>
</reference>
<dbReference type="Proteomes" id="UP001333110">
    <property type="component" value="Unassembled WGS sequence"/>
</dbReference>
<dbReference type="GO" id="GO:0030133">
    <property type="term" value="C:transport vesicle"/>
    <property type="evidence" value="ECO:0007669"/>
    <property type="project" value="InterPro"/>
</dbReference>
<evidence type="ECO:0000313" key="3">
    <source>
        <dbReference type="Proteomes" id="UP001333110"/>
    </source>
</evidence>